<dbReference type="InterPro" id="IPR050469">
    <property type="entry name" value="Diguanylate_Cyclase"/>
</dbReference>
<evidence type="ECO:0000313" key="6">
    <source>
        <dbReference type="EMBL" id="PZR10161.1"/>
    </source>
</evidence>
<feature type="transmembrane region" description="Helical" evidence="3">
    <location>
        <begin position="182"/>
        <end position="205"/>
    </location>
</feature>
<dbReference type="InterPro" id="IPR003660">
    <property type="entry name" value="HAMP_dom"/>
</dbReference>
<dbReference type="InterPro" id="IPR029016">
    <property type="entry name" value="GAF-like_dom_sf"/>
</dbReference>
<dbReference type="Pfam" id="PF13185">
    <property type="entry name" value="GAF_2"/>
    <property type="match status" value="1"/>
</dbReference>
<dbReference type="InterPro" id="IPR043128">
    <property type="entry name" value="Rev_trsase/Diguanyl_cyclase"/>
</dbReference>
<comment type="caution">
    <text evidence="6">The sequence shown here is derived from an EMBL/GenBank/DDBJ whole genome shotgun (WGS) entry which is preliminary data.</text>
</comment>
<dbReference type="InterPro" id="IPR029787">
    <property type="entry name" value="Nucleotide_cyclase"/>
</dbReference>
<dbReference type="SUPFAM" id="SSF158472">
    <property type="entry name" value="HAMP domain-like"/>
    <property type="match status" value="1"/>
</dbReference>
<dbReference type="Gene3D" id="3.30.450.40">
    <property type="match status" value="1"/>
</dbReference>
<dbReference type="PANTHER" id="PTHR45138">
    <property type="entry name" value="REGULATORY COMPONENTS OF SENSORY TRANSDUCTION SYSTEM"/>
    <property type="match status" value="1"/>
</dbReference>
<feature type="domain" description="HAMP" evidence="4">
    <location>
        <begin position="203"/>
        <end position="255"/>
    </location>
</feature>
<keyword evidence="3" id="KW-0472">Membrane</keyword>
<evidence type="ECO:0000259" key="4">
    <source>
        <dbReference type="PROSITE" id="PS50885"/>
    </source>
</evidence>
<dbReference type="GO" id="GO:0005886">
    <property type="term" value="C:plasma membrane"/>
    <property type="evidence" value="ECO:0007669"/>
    <property type="project" value="TreeGrafter"/>
</dbReference>
<dbReference type="Pfam" id="PF00672">
    <property type="entry name" value="HAMP"/>
    <property type="match status" value="1"/>
</dbReference>
<dbReference type="Gene3D" id="3.30.70.270">
    <property type="match status" value="1"/>
</dbReference>
<evidence type="ECO:0000259" key="5">
    <source>
        <dbReference type="PROSITE" id="PS50887"/>
    </source>
</evidence>
<evidence type="ECO:0000256" key="2">
    <source>
        <dbReference type="ARBA" id="ARBA00034247"/>
    </source>
</evidence>
<keyword evidence="3" id="KW-1133">Transmembrane helix</keyword>
<dbReference type="Pfam" id="PF00990">
    <property type="entry name" value="GGDEF"/>
    <property type="match status" value="1"/>
</dbReference>
<dbReference type="SUPFAM" id="SSF55781">
    <property type="entry name" value="GAF domain-like"/>
    <property type="match status" value="1"/>
</dbReference>
<organism evidence="6 7">
    <name type="scientific">Archangium gephyra</name>
    <dbReference type="NCBI Taxonomy" id="48"/>
    <lineage>
        <taxon>Bacteria</taxon>
        <taxon>Pseudomonadati</taxon>
        <taxon>Myxococcota</taxon>
        <taxon>Myxococcia</taxon>
        <taxon>Myxococcales</taxon>
        <taxon>Cystobacterineae</taxon>
        <taxon>Archangiaceae</taxon>
        <taxon>Archangium</taxon>
    </lineage>
</organism>
<dbReference type="FunFam" id="3.30.70.270:FF:000001">
    <property type="entry name" value="Diguanylate cyclase domain protein"/>
    <property type="match status" value="1"/>
</dbReference>
<evidence type="ECO:0000256" key="3">
    <source>
        <dbReference type="SAM" id="Phobius"/>
    </source>
</evidence>
<dbReference type="Gene3D" id="6.10.340.10">
    <property type="match status" value="1"/>
</dbReference>
<dbReference type="CDD" id="cd06225">
    <property type="entry name" value="HAMP"/>
    <property type="match status" value="1"/>
</dbReference>
<dbReference type="NCBIfam" id="TIGR00254">
    <property type="entry name" value="GGDEF"/>
    <property type="match status" value="1"/>
</dbReference>
<accession>A0A2W5VIF9</accession>
<reference evidence="6 7" key="1">
    <citation type="submission" date="2017-08" db="EMBL/GenBank/DDBJ databases">
        <title>Infants hospitalized years apart are colonized by the same room-sourced microbial strains.</title>
        <authorList>
            <person name="Brooks B."/>
            <person name="Olm M.R."/>
            <person name="Firek B.A."/>
            <person name="Baker R."/>
            <person name="Thomas B.C."/>
            <person name="Morowitz M.J."/>
            <person name="Banfield J.F."/>
        </authorList>
    </citation>
    <scope>NUCLEOTIDE SEQUENCE [LARGE SCALE GENOMIC DNA]</scope>
    <source>
        <strain evidence="6">S2_003_000_R2_14</strain>
    </source>
</reference>
<dbReference type="InterPro" id="IPR000160">
    <property type="entry name" value="GGDEF_dom"/>
</dbReference>
<evidence type="ECO:0000313" key="7">
    <source>
        <dbReference type="Proteomes" id="UP000249061"/>
    </source>
</evidence>
<proteinExistence type="predicted"/>
<dbReference type="InterPro" id="IPR003018">
    <property type="entry name" value="GAF"/>
</dbReference>
<dbReference type="PROSITE" id="PS50885">
    <property type="entry name" value="HAMP"/>
    <property type="match status" value="1"/>
</dbReference>
<dbReference type="GO" id="GO:0007165">
    <property type="term" value="P:signal transduction"/>
    <property type="evidence" value="ECO:0007669"/>
    <property type="project" value="InterPro"/>
</dbReference>
<dbReference type="Proteomes" id="UP000249061">
    <property type="component" value="Unassembled WGS sequence"/>
</dbReference>
<dbReference type="EMBL" id="QFQP01000018">
    <property type="protein sequence ID" value="PZR10161.1"/>
    <property type="molecule type" value="Genomic_DNA"/>
</dbReference>
<dbReference type="GO" id="GO:0043709">
    <property type="term" value="P:cell adhesion involved in single-species biofilm formation"/>
    <property type="evidence" value="ECO:0007669"/>
    <property type="project" value="TreeGrafter"/>
</dbReference>
<keyword evidence="3" id="KW-0812">Transmembrane</keyword>
<dbReference type="GO" id="GO:1902201">
    <property type="term" value="P:negative regulation of bacterial-type flagellum-dependent cell motility"/>
    <property type="evidence" value="ECO:0007669"/>
    <property type="project" value="TreeGrafter"/>
</dbReference>
<dbReference type="SMART" id="SM00304">
    <property type="entry name" value="HAMP"/>
    <property type="match status" value="1"/>
</dbReference>
<comment type="catalytic activity">
    <reaction evidence="2">
        <text>2 GTP = 3',3'-c-di-GMP + 2 diphosphate</text>
        <dbReference type="Rhea" id="RHEA:24898"/>
        <dbReference type="ChEBI" id="CHEBI:33019"/>
        <dbReference type="ChEBI" id="CHEBI:37565"/>
        <dbReference type="ChEBI" id="CHEBI:58805"/>
        <dbReference type="EC" id="2.7.7.65"/>
    </reaction>
</comment>
<dbReference type="CDD" id="cd01949">
    <property type="entry name" value="GGDEF"/>
    <property type="match status" value="1"/>
</dbReference>
<evidence type="ECO:0000256" key="1">
    <source>
        <dbReference type="ARBA" id="ARBA00012528"/>
    </source>
</evidence>
<dbReference type="AlphaFoldDB" id="A0A2W5VIF9"/>
<dbReference type="EC" id="2.7.7.65" evidence="1"/>
<feature type="domain" description="GGDEF" evidence="5">
    <location>
        <begin position="474"/>
        <end position="609"/>
    </location>
</feature>
<dbReference type="PROSITE" id="PS50887">
    <property type="entry name" value="GGDEF"/>
    <property type="match status" value="1"/>
</dbReference>
<protein>
    <recommendedName>
        <fullName evidence="1">diguanylate cyclase</fullName>
        <ecNumber evidence="1">2.7.7.65</ecNumber>
    </recommendedName>
</protein>
<name>A0A2W5VIF9_9BACT</name>
<gene>
    <name evidence="6" type="ORF">DI536_20210</name>
</gene>
<dbReference type="SUPFAM" id="SSF55073">
    <property type="entry name" value="Nucleotide cyclase"/>
    <property type="match status" value="1"/>
</dbReference>
<dbReference type="SMART" id="SM00065">
    <property type="entry name" value="GAF"/>
    <property type="match status" value="1"/>
</dbReference>
<dbReference type="SMART" id="SM00267">
    <property type="entry name" value="GGDEF"/>
    <property type="match status" value="1"/>
</dbReference>
<sequence length="638" mass="69722">MLLTVSVPAVLLATIGTVAAWRLTDLAVREKTRADALGLAEFVATSFGAVEETPPGTAPRIAHRAVTNAVRSNWSALQVVSDLRIVGRDGQVKWSREIEEEDKPFANASALLNVAEGRATFEAPSAWLPWSSGAGGEVLYPLGGVACGGCHTGESTMRVGVLALRVSEPKLRTEVARVFTNATWFVTLFVLTIAATVFIAVRVFVSRRVARLAAVMKRAEDGDVVVRAPDLGEDELGRLAHAFNRMLGRLTDLKVVEIDTQRDLETARTELELKTEVEKRVGELQILFELSRTIASTLDLEEVLHRVTSEVPGKLDVQKFSVMLLNAAGELEVLNAHPANVGSEGLTFAVGEGVCGHAARQRRRHYAPDLENEPLFKVKGEKVRGSLLSVPMVRGEELLGVLNFERSAPNAFPPADQDFFVAVADQIALAVQNARLHEHTLELSVTDPLTGVPNRRYLYQQLESELARASRFDSPLSMVMVDIDHFKLLNDTAGHSAGDDVLRKVAQLMKQNLRKVDTLARYGGEEFIVLLPQIDRTEAAEVAEKLRRAIAESGIEQGRTQPLGKVTISVGVATMPRDANDDVKLIDSADAALYASKRGGRNKVTSYEVGMELEPTRQRGRLARARTGETPMLVRDEK</sequence>
<dbReference type="PANTHER" id="PTHR45138:SF9">
    <property type="entry name" value="DIGUANYLATE CYCLASE DGCM-RELATED"/>
    <property type="match status" value="1"/>
</dbReference>
<dbReference type="GO" id="GO:0052621">
    <property type="term" value="F:diguanylate cyclase activity"/>
    <property type="evidence" value="ECO:0007669"/>
    <property type="project" value="UniProtKB-EC"/>
</dbReference>